<dbReference type="GO" id="GO:0000149">
    <property type="term" value="F:SNARE binding"/>
    <property type="evidence" value="ECO:0007669"/>
    <property type="project" value="TreeGrafter"/>
</dbReference>
<dbReference type="Pfam" id="PF07651">
    <property type="entry name" value="ANTH"/>
    <property type="match status" value="1"/>
</dbReference>
<evidence type="ECO:0000256" key="13">
    <source>
        <dbReference type="ARBA" id="ARBA00023034"/>
    </source>
</evidence>
<dbReference type="PANTHER" id="PTHR22951:SF16">
    <property type="entry name" value="PHOSPHATIDYLINOSITOL-BINDING CLATHRIN ASSEMBLY PROTEIN"/>
    <property type="match status" value="1"/>
</dbReference>
<evidence type="ECO:0000256" key="21">
    <source>
        <dbReference type="SAM" id="Coils"/>
    </source>
</evidence>
<dbReference type="Gene3D" id="1.20.58.150">
    <property type="entry name" value="ANTH domain"/>
    <property type="match status" value="1"/>
</dbReference>
<comment type="similarity">
    <text evidence="6">Belongs to the PICALM/SNAP91 family.</text>
</comment>
<keyword evidence="10" id="KW-0254">Endocytosis</keyword>
<evidence type="ECO:0000256" key="10">
    <source>
        <dbReference type="ARBA" id="ARBA00022583"/>
    </source>
</evidence>
<dbReference type="GO" id="GO:0072583">
    <property type="term" value="P:clathrin-dependent endocytosis"/>
    <property type="evidence" value="ECO:0007669"/>
    <property type="project" value="InterPro"/>
</dbReference>
<evidence type="ECO:0000256" key="6">
    <source>
        <dbReference type="ARBA" id="ARBA00008011"/>
    </source>
</evidence>
<dbReference type="PROSITE" id="PS50942">
    <property type="entry name" value="ENTH"/>
    <property type="match status" value="1"/>
</dbReference>
<dbReference type="SMART" id="SM00273">
    <property type="entry name" value="ENTH"/>
    <property type="match status" value="1"/>
</dbReference>
<reference evidence="23" key="1">
    <citation type="submission" date="2018-05" db="EMBL/GenBank/DDBJ databases">
        <authorList>
            <person name="Datahose"/>
        </authorList>
    </citation>
    <scope>NUCLEOTIDE SEQUENCE</scope>
</reference>
<evidence type="ECO:0000313" key="24">
    <source>
        <dbReference type="Proteomes" id="UP000265100"/>
    </source>
</evidence>
<evidence type="ECO:0000256" key="18">
    <source>
        <dbReference type="ARBA" id="ARBA00055144"/>
    </source>
</evidence>
<dbReference type="InterPro" id="IPR008942">
    <property type="entry name" value="ENTH_VHS"/>
</dbReference>
<keyword evidence="9" id="KW-0597">Phosphoprotein</keyword>
<keyword evidence="15" id="KW-0168">Coated pit</keyword>
<keyword evidence="17" id="KW-0968">Cytoplasmic vesicle</keyword>
<evidence type="ECO:0000256" key="4">
    <source>
        <dbReference type="ARBA" id="ARBA00004555"/>
    </source>
</evidence>
<dbReference type="GO" id="GO:0030136">
    <property type="term" value="C:clathrin-coated vesicle"/>
    <property type="evidence" value="ECO:0007669"/>
    <property type="project" value="UniProtKB-SubCell"/>
</dbReference>
<evidence type="ECO:0000256" key="16">
    <source>
        <dbReference type="ARBA" id="ARBA00023242"/>
    </source>
</evidence>
<evidence type="ECO:0000256" key="15">
    <source>
        <dbReference type="ARBA" id="ARBA00023176"/>
    </source>
</evidence>
<evidence type="ECO:0000256" key="7">
    <source>
        <dbReference type="ARBA" id="ARBA00022475"/>
    </source>
</evidence>
<name>A0AAX7UBB4_ASTCA</name>
<evidence type="ECO:0000256" key="19">
    <source>
        <dbReference type="ARBA" id="ARBA00061829"/>
    </source>
</evidence>
<dbReference type="SUPFAM" id="SSF48464">
    <property type="entry name" value="ENTH/VHS domain"/>
    <property type="match status" value="1"/>
</dbReference>
<evidence type="ECO:0000256" key="11">
    <source>
        <dbReference type="ARBA" id="ARBA00022843"/>
    </source>
</evidence>
<dbReference type="AlphaFoldDB" id="A0AAX7UBB4"/>
<dbReference type="GO" id="GO:0005634">
    <property type="term" value="C:nucleus"/>
    <property type="evidence" value="ECO:0007669"/>
    <property type="project" value="UniProtKB-SubCell"/>
</dbReference>
<evidence type="ECO:0000256" key="9">
    <source>
        <dbReference type="ARBA" id="ARBA00022553"/>
    </source>
</evidence>
<evidence type="ECO:0000256" key="20">
    <source>
        <dbReference type="ARBA" id="ARBA00068054"/>
    </source>
</evidence>
<dbReference type="FunFam" id="1.20.58.150:FF:000001">
    <property type="entry name" value="phosphatidylinositol-binding clathrin assembly protein-like isoform X1"/>
    <property type="match status" value="1"/>
</dbReference>
<keyword evidence="12" id="KW-0007">Acetylation</keyword>
<keyword evidence="13" id="KW-0333">Golgi apparatus</keyword>
<dbReference type="GeneTree" id="ENSGT00950000183068"/>
<keyword evidence="21" id="KW-0175">Coiled coil</keyword>
<dbReference type="GO" id="GO:0016185">
    <property type="term" value="P:synaptic vesicle budding from presynaptic endocytic zone membrane"/>
    <property type="evidence" value="ECO:0007669"/>
    <property type="project" value="TreeGrafter"/>
</dbReference>
<evidence type="ECO:0000256" key="5">
    <source>
        <dbReference type="ARBA" id="ARBA00004600"/>
    </source>
</evidence>
<evidence type="ECO:0000256" key="3">
    <source>
        <dbReference type="ARBA" id="ARBA00004236"/>
    </source>
</evidence>
<dbReference type="GO" id="GO:0098894">
    <property type="term" value="C:extrinsic component of presynaptic endocytic zone membrane"/>
    <property type="evidence" value="ECO:0007669"/>
    <property type="project" value="TreeGrafter"/>
</dbReference>
<dbReference type="InterPro" id="IPR013809">
    <property type="entry name" value="ENTH"/>
</dbReference>
<dbReference type="Gene3D" id="1.25.40.90">
    <property type="match status" value="1"/>
</dbReference>
<reference evidence="23" key="3">
    <citation type="submission" date="2025-09" db="UniProtKB">
        <authorList>
            <consortium name="Ensembl"/>
        </authorList>
    </citation>
    <scope>IDENTIFICATION</scope>
</reference>
<accession>A0AAX7UBB4</accession>
<dbReference type="InterPro" id="IPR045192">
    <property type="entry name" value="AP180-like"/>
</dbReference>
<keyword evidence="14" id="KW-0472">Membrane</keyword>
<reference evidence="23" key="2">
    <citation type="submission" date="2025-08" db="UniProtKB">
        <authorList>
            <consortium name="Ensembl"/>
        </authorList>
    </citation>
    <scope>IDENTIFICATION</scope>
</reference>
<dbReference type="GO" id="GO:0005546">
    <property type="term" value="F:phosphatidylinositol-4,5-bisphosphate binding"/>
    <property type="evidence" value="ECO:0007669"/>
    <property type="project" value="TreeGrafter"/>
</dbReference>
<protein>
    <recommendedName>
        <fullName evidence="20">Phosphatidylinositol-binding clathrin assembly protein</fullName>
    </recommendedName>
</protein>
<evidence type="ECO:0000259" key="22">
    <source>
        <dbReference type="PROSITE" id="PS50942"/>
    </source>
</evidence>
<dbReference type="GO" id="GO:0048268">
    <property type="term" value="P:clathrin coat assembly"/>
    <property type="evidence" value="ECO:0007669"/>
    <property type="project" value="InterPro"/>
</dbReference>
<keyword evidence="8" id="KW-1017">Isopeptide bond</keyword>
<dbReference type="SUPFAM" id="SSF89009">
    <property type="entry name" value="GAT-like domain"/>
    <property type="match status" value="1"/>
</dbReference>
<evidence type="ECO:0000313" key="23">
    <source>
        <dbReference type="Ensembl" id="ENSACLP00000066185.1"/>
    </source>
</evidence>
<sequence length="607" mass="68247">MSGQSITDRITAAQHSVTGSAISKTVCKATTHEIMGPKKKHLNYLIQCTNEMNVNIPQLADTLFERTASTSWVVVFKSLTTTHHLMVYGNERFIQYLASRNTLFNLSNFLDRSGLQGYDMSTFIRRYSRYLNEKAVSYRQVAFDFTKVKRGPDGVMRTMNTEKLLKTVSVIQTQMDVLLDFNVNANELTNGVINAAFMLLFKDAIRLFAAYNESIINLLEKYFDMKKVQCKEGLDLYKKFLTRMTRISEFLKVAEQVGIDRGDIPDLSQAPSSLLDALEQHLASLEGKKVKDSTAASRASTLSSAVSSLANTGMSFSKVDEREKQAALEEEQARLKALKEQRLKERHNLIMFVHALNHFHPRCAHNLTTSTITPILPFPPSWVKHPSWALHVWVSWTNTHYSHCLHHFFKVPASCLILTQRPLSFCLCAYVHLVSLLCPRYLFLAPQPVTPPLPSFPFRMTLNSQQPHPKLVCDDLDSSLANLVGNLGIGNGRAKNDLHWNQSDEKKLTGGTNWLPNTAPSTTWNPATMAPSAVAFPAATPAGMLAYAMPPRMGSMMITQPTMMYTQPAMRSPNPFGPNPGAQFYYTSRRCLHMRSDLSVRKKSDVI</sequence>
<dbReference type="GO" id="GO:0008021">
    <property type="term" value="C:synaptic vesicle"/>
    <property type="evidence" value="ECO:0007669"/>
    <property type="project" value="TreeGrafter"/>
</dbReference>
<comment type="subunit">
    <text evidence="19">Binds to clathrin; involves primarily the C-terminal sequences, but the full-length protein is required for full binding capacity. Binds phosphatidylinositol 4,5- bisphosphate. Interacts with PIMREG; this interaction may change the subcellular location into the nucleus. Interacts with AP2A1 (via its alpha-appendage domain). Interacts (via N-terminus) with VAMP2; VAMP3; VAMP7 and VAMP8 (Via N-terminus). Interacts with LC3/MAP1LC3A.</text>
</comment>
<evidence type="ECO:0000256" key="12">
    <source>
        <dbReference type="ARBA" id="ARBA00022990"/>
    </source>
</evidence>
<keyword evidence="11" id="KW-0832">Ubl conjugation</keyword>
<dbReference type="GO" id="GO:0032050">
    <property type="term" value="F:clathrin heavy chain binding"/>
    <property type="evidence" value="ECO:0007669"/>
    <property type="project" value="TreeGrafter"/>
</dbReference>
<dbReference type="InterPro" id="IPR014712">
    <property type="entry name" value="ANTH_dom_sf"/>
</dbReference>
<feature type="coiled-coil region" evidence="21">
    <location>
        <begin position="321"/>
        <end position="348"/>
    </location>
</feature>
<evidence type="ECO:0000256" key="2">
    <source>
        <dbReference type="ARBA" id="ARBA00004132"/>
    </source>
</evidence>
<dbReference type="GO" id="GO:0005545">
    <property type="term" value="F:1-phosphatidylinositol binding"/>
    <property type="evidence" value="ECO:0007669"/>
    <property type="project" value="InterPro"/>
</dbReference>
<comment type="subcellular location">
    <subcellularLocation>
        <location evidence="3">Cell membrane</location>
    </subcellularLocation>
    <subcellularLocation>
        <location evidence="2">Cytoplasmic vesicle</location>
        <location evidence="2">Clathrin-coated vesicle</location>
    </subcellularLocation>
    <subcellularLocation>
        <location evidence="4">Golgi apparatus</location>
    </subcellularLocation>
    <subcellularLocation>
        <location evidence="5">Membrane</location>
        <location evidence="5">Clathrin-coated pit</location>
    </subcellularLocation>
    <subcellularLocation>
        <location evidence="1">Nucleus</location>
    </subcellularLocation>
</comment>
<dbReference type="FunFam" id="1.25.40.90:FF:000001">
    <property type="entry name" value="phosphatidylinositol-binding clathrin assembly protein-like isoform X1"/>
    <property type="match status" value="1"/>
</dbReference>
<proteinExistence type="inferred from homology"/>
<comment type="function">
    <text evidence="18">Cytoplasmic adapter protein that plays a critical role in clathrin-mediated endocytosis which is important in processes such as internalization of cell receptors, synaptic transmission or removal of apoptotic cells. Recruits AP-2 and attaches clathrin triskelions to the cytoplasmic side of plasma membrane leading to clathrin-coated vesicles (CCVs) assembly. Furthermore, regulates clathrin-coated vesicle size and maturation by directly sensing and driving membrane curvature. In addition to binding to clathrin, mediates the endocytosis of small R-SNARES (Soluble NSF Attachment Protein REceptors) between plasma membranes and endosomes including VAMP2, VAMP3, VAMP4, VAMP7 or VAMP8. In turn, PICALM-dependent SNARE endocytosis is required for the formation and maturation of autophagic precursors. Modulates thereby autophagy and the turnover of autophagy substrates such as MAPT/TAU or amyloid precursor protein cleaved C-terminal fragment (APP-CTF).</text>
</comment>
<evidence type="ECO:0000256" key="1">
    <source>
        <dbReference type="ARBA" id="ARBA00004123"/>
    </source>
</evidence>
<keyword evidence="7" id="KW-1003">Cell membrane</keyword>
<evidence type="ECO:0000256" key="17">
    <source>
        <dbReference type="ARBA" id="ARBA00023329"/>
    </source>
</evidence>
<evidence type="ECO:0000256" key="8">
    <source>
        <dbReference type="ARBA" id="ARBA00022499"/>
    </source>
</evidence>
<dbReference type="Proteomes" id="UP000265100">
    <property type="component" value="Chromosome 10"/>
</dbReference>
<organism evidence="23 24">
    <name type="scientific">Astatotilapia calliptera</name>
    <name type="common">Eastern happy</name>
    <name type="synonym">Chromis callipterus</name>
    <dbReference type="NCBI Taxonomy" id="8154"/>
    <lineage>
        <taxon>Eukaryota</taxon>
        <taxon>Metazoa</taxon>
        <taxon>Chordata</taxon>
        <taxon>Craniata</taxon>
        <taxon>Vertebrata</taxon>
        <taxon>Euteleostomi</taxon>
        <taxon>Actinopterygii</taxon>
        <taxon>Neopterygii</taxon>
        <taxon>Teleostei</taxon>
        <taxon>Neoteleostei</taxon>
        <taxon>Acanthomorphata</taxon>
        <taxon>Ovalentaria</taxon>
        <taxon>Cichlomorphae</taxon>
        <taxon>Cichliformes</taxon>
        <taxon>Cichlidae</taxon>
        <taxon>African cichlids</taxon>
        <taxon>Pseudocrenilabrinae</taxon>
        <taxon>Haplochromini</taxon>
        <taxon>Astatotilapia</taxon>
    </lineage>
</organism>
<dbReference type="GO" id="GO:0005794">
    <property type="term" value="C:Golgi apparatus"/>
    <property type="evidence" value="ECO:0007669"/>
    <property type="project" value="UniProtKB-SubCell"/>
</dbReference>
<dbReference type="CDD" id="cd16985">
    <property type="entry name" value="ANTH_N_AP180"/>
    <property type="match status" value="1"/>
</dbReference>
<dbReference type="PANTHER" id="PTHR22951">
    <property type="entry name" value="CLATHRIN ASSEMBLY PROTEIN"/>
    <property type="match status" value="1"/>
</dbReference>
<feature type="domain" description="ENTH" evidence="22">
    <location>
        <begin position="14"/>
        <end position="145"/>
    </location>
</feature>
<dbReference type="GO" id="GO:0005905">
    <property type="term" value="C:clathrin-coated pit"/>
    <property type="evidence" value="ECO:0007669"/>
    <property type="project" value="UniProtKB-SubCell"/>
</dbReference>
<keyword evidence="16" id="KW-0539">Nucleus</keyword>
<dbReference type="Ensembl" id="ENSACLT00000093013.1">
    <property type="protein sequence ID" value="ENSACLP00000066185.1"/>
    <property type="gene ID" value="ENSACLG00000025012.2"/>
</dbReference>
<evidence type="ECO:0000256" key="14">
    <source>
        <dbReference type="ARBA" id="ARBA00023136"/>
    </source>
</evidence>
<dbReference type="InterPro" id="IPR011417">
    <property type="entry name" value="ANTH_dom"/>
</dbReference>
<keyword evidence="24" id="KW-1185">Reference proteome</keyword>